<protein>
    <submittedName>
        <fullName evidence="3">Uncharacterized protein</fullName>
    </submittedName>
</protein>
<accession>A0A8H5GTM6</accession>
<proteinExistence type="predicted"/>
<evidence type="ECO:0000313" key="4">
    <source>
        <dbReference type="Proteomes" id="UP000559256"/>
    </source>
</evidence>
<feature type="region of interest" description="Disordered" evidence="2">
    <location>
        <begin position="24"/>
        <end position="60"/>
    </location>
</feature>
<organism evidence="3 4">
    <name type="scientific">Tetrapyrgos nigripes</name>
    <dbReference type="NCBI Taxonomy" id="182062"/>
    <lineage>
        <taxon>Eukaryota</taxon>
        <taxon>Fungi</taxon>
        <taxon>Dikarya</taxon>
        <taxon>Basidiomycota</taxon>
        <taxon>Agaricomycotina</taxon>
        <taxon>Agaricomycetes</taxon>
        <taxon>Agaricomycetidae</taxon>
        <taxon>Agaricales</taxon>
        <taxon>Marasmiineae</taxon>
        <taxon>Marasmiaceae</taxon>
        <taxon>Tetrapyrgos</taxon>
    </lineage>
</organism>
<sequence length="867" mass="97074">MDFDSYFPDDFDESALAELDQVEQSLYSLDPPPPKRQKTVNGWFPAGETPKSKPATSASFDIEDLPEISVANDSYAFNAERPVASTSKAALPRRTSSSSTASGSSSNRPQSASKSASRANRISLINSVLRASTPNATTAPTPNVTTTPRAPPPKPSAPATADSLLQKQVDAMKADLDKLRNDNLRMQTELRDANEARQVKDGEVAVLRKAIDRTAQDHAKQIANLNAVRDDLLSKRESTEQKWRAEIERLKTQFLFKQQELESNVVKRIPQSARKKGVPSSQFPLSQTPTARPNAFNRAGPSTQVEETPFRIPKPVRPQKSPEVARKTAMLPGFENSFAHSTPKRSSKARSTAPAGTQQEDSIPVLAPKQLFMENLSRRRVSPPPTQDPAPLWDVNGDALMADDFDTSSQEETIVFKRPQDNQRDLEYDIDDTFRFFSQKTELARVLLTHMAPFHTISTLQNLAETASKVSSTSRDIYTRSMDRILSSISDTSVDDDYELVVLSLSRELTYLSVLMNRENLIQEMAAVMNLLVTLLYSFPSFAISLLSHLRDEDEQKPEILVLLCDIVQHRLGSANWQGHDDAFIHQFLSFLEALCWSTLNDVSLLQGLVSNNDVLKVLLDASRPSWFLARSTRLLLLLYSSPKLCDVAFSIEEVNEEEKVQLPPHLDGLCTYLMDINHRDSDSDIARANILASFTVLSLAKMDILQKLAHSIVLLPSLVVYLHHLTAPLWEEDETVTGSPKTVTSRIRLAIQTLTLIHHLTVQADPPLNLRKLLQETPPNRFTGIVHRFIVTFGRLTYTQELDWVDEERRRELTGVYELAGEILDMVVEGPEGETVYAVFQDQTEEERMGMGVDEGEMEQFFDSDS</sequence>
<evidence type="ECO:0000256" key="2">
    <source>
        <dbReference type="SAM" id="MobiDB-lite"/>
    </source>
</evidence>
<dbReference type="GO" id="GO:0000077">
    <property type="term" value="P:DNA damage checkpoint signaling"/>
    <property type="evidence" value="ECO:0007669"/>
    <property type="project" value="InterPro"/>
</dbReference>
<feature type="compositionally biased region" description="Polar residues" evidence="2">
    <location>
        <begin position="279"/>
        <end position="291"/>
    </location>
</feature>
<keyword evidence="4" id="KW-1185">Reference proteome</keyword>
<dbReference type="EMBL" id="JAACJM010000010">
    <property type="protein sequence ID" value="KAF5370769.1"/>
    <property type="molecule type" value="Genomic_DNA"/>
</dbReference>
<dbReference type="PANTHER" id="PTHR28594">
    <property type="entry name" value="ATR-INTERACTING PROTEIN"/>
    <property type="match status" value="1"/>
</dbReference>
<dbReference type="Proteomes" id="UP000559256">
    <property type="component" value="Unassembled WGS sequence"/>
</dbReference>
<dbReference type="OrthoDB" id="3366922at2759"/>
<feature type="compositionally biased region" description="Polar residues" evidence="2">
    <location>
        <begin position="107"/>
        <end position="132"/>
    </location>
</feature>
<feature type="region of interest" description="Disordered" evidence="2">
    <location>
        <begin position="272"/>
        <end position="362"/>
    </location>
</feature>
<dbReference type="PANTHER" id="PTHR28594:SF1">
    <property type="entry name" value="ATR-INTERACTING PROTEIN"/>
    <property type="match status" value="1"/>
</dbReference>
<feature type="coiled-coil region" evidence="1">
    <location>
        <begin position="162"/>
        <end position="196"/>
    </location>
</feature>
<dbReference type="InterPro" id="IPR033349">
    <property type="entry name" value="ATRIP"/>
</dbReference>
<feature type="compositionally biased region" description="Low complexity" evidence="2">
    <location>
        <begin position="95"/>
        <end position="106"/>
    </location>
</feature>
<reference evidence="3 4" key="1">
    <citation type="journal article" date="2020" name="ISME J.">
        <title>Uncovering the hidden diversity of litter-decomposition mechanisms in mushroom-forming fungi.</title>
        <authorList>
            <person name="Floudas D."/>
            <person name="Bentzer J."/>
            <person name="Ahren D."/>
            <person name="Johansson T."/>
            <person name="Persson P."/>
            <person name="Tunlid A."/>
        </authorList>
    </citation>
    <scope>NUCLEOTIDE SEQUENCE [LARGE SCALE GENOMIC DNA]</scope>
    <source>
        <strain evidence="3 4">CBS 291.85</strain>
    </source>
</reference>
<feature type="region of interest" description="Disordered" evidence="2">
    <location>
        <begin position="82"/>
        <end position="161"/>
    </location>
</feature>
<keyword evidence="1" id="KW-0175">Coiled coil</keyword>
<evidence type="ECO:0000256" key="1">
    <source>
        <dbReference type="SAM" id="Coils"/>
    </source>
</evidence>
<comment type="caution">
    <text evidence="3">The sequence shown here is derived from an EMBL/GenBank/DDBJ whole genome shotgun (WGS) entry which is preliminary data.</text>
</comment>
<evidence type="ECO:0000313" key="3">
    <source>
        <dbReference type="EMBL" id="KAF5370769.1"/>
    </source>
</evidence>
<feature type="compositionally biased region" description="Low complexity" evidence="2">
    <location>
        <begin position="133"/>
        <end position="148"/>
    </location>
</feature>
<name>A0A8H5GTM6_9AGAR</name>
<gene>
    <name evidence="3" type="ORF">D9758_002016</name>
</gene>
<dbReference type="AlphaFoldDB" id="A0A8H5GTM6"/>